<evidence type="ECO:0000313" key="1">
    <source>
        <dbReference type="EMBL" id="GIM28582.1"/>
    </source>
</evidence>
<comment type="caution">
    <text evidence="1">The sequence shown here is derived from an EMBL/GenBank/DDBJ whole genome shotgun (WGS) entry which is preliminary data.</text>
</comment>
<dbReference type="AlphaFoldDB" id="A0A919RYG5"/>
<dbReference type="EMBL" id="BOPZ01000007">
    <property type="protein sequence ID" value="GIM28582.1"/>
    <property type="molecule type" value="Genomic_DNA"/>
</dbReference>
<gene>
    <name evidence="1" type="ORF">CPJCM30710_12480</name>
</gene>
<reference evidence="1" key="1">
    <citation type="submission" date="2021-03" db="EMBL/GenBank/DDBJ databases">
        <title>Taxonomic study of Clostridium polyendosporum from meadow-gley soil under rice.</title>
        <authorList>
            <person name="Kobayashi H."/>
            <person name="Tanizawa Y."/>
            <person name="Yagura M."/>
        </authorList>
    </citation>
    <scope>NUCLEOTIDE SEQUENCE</scope>
    <source>
        <strain evidence="1">JCM 30710</strain>
    </source>
</reference>
<sequence length="53" mass="6191">MIKKFNIITSSLSIANERKKELEFSLLCLNKRQVMMVQKKNTSIIYLNKKVCA</sequence>
<evidence type="ECO:0000313" key="2">
    <source>
        <dbReference type="Proteomes" id="UP000679179"/>
    </source>
</evidence>
<organism evidence="1 2">
    <name type="scientific">Clostridium polyendosporum</name>
    <dbReference type="NCBI Taxonomy" id="69208"/>
    <lineage>
        <taxon>Bacteria</taxon>
        <taxon>Bacillati</taxon>
        <taxon>Bacillota</taxon>
        <taxon>Clostridia</taxon>
        <taxon>Eubacteriales</taxon>
        <taxon>Clostridiaceae</taxon>
        <taxon>Clostridium</taxon>
    </lineage>
</organism>
<proteinExistence type="predicted"/>
<name>A0A919RYG5_9CLOT</name>
<protein>
    <submittedName>
        <fullName evidence="1">Uncharacterized protein</fullName>
    </submittedName>
</protein>
<dbReference type="Proteomes" id="UP000679179">
    <property type="component" value="Unassembled WGS sequence"/>
</dbReference>
<keyword evidence="2" id="KW-1185">Reference proteome</keyword>
<dbReference type="RefSeq" id="WP_212903303.1">
    <property type="nucleotide sequence ID" value="NZ_BOPZ01000007.1"/>
</dbReference>
<accession>A0A919RYG5</accession>